<reference evidence="4" key="1">
    <citation type="submission" date="2017-10" db="EMBL/GenBank/DDBJ databases">
        <title>Massilia psychrophilum sp. nov., a novel purple-pigmented bacterium isolated from Tianshan glacier, Xinjiang Municipality, China.</title>
        <authorList>
            <person name="Wang H."/>
        </authorList>
    </citation>
    <scope>NUCLEOTIDE SEQUENCE [LARGE SCALE GENOMIC DNA]</scope>
    <source>
        <strain evidence="4">B2</strain>
    </source>
</reference>
<dbReference type="PANTHER" id="PTHR43167:SF1">
    <property type="entry name" value="PUTATIVE (AFU_ORTHOLOGUE AFUA_6G01830)-RELATED"/>
    <property type="match status" value="1"/>
</dbReference>
<keyword evidence="1 4" id="KW-0489">Methyltransferase</keyword>
<sequence>MNATLHKLLSDIERFGEENDAANDERGRRMLNITRGTGQFLAHVIGVMGARDILEIGTSNGYSTLWLADAVAPNGGKVTTVEMAPAKLRMARENFAASGLGRYIDQVEGDAGQLLARSGDSSCDVLFLDSERTEYVGWWPDIRRVLRPHGMLIVDNATSHAAEMAPFMQAVAAEPGFSTSLVTVGKGEFLASREADMARYWAGWRER</sequence>
<keyword evidence="2 4" id="KW-0808">Transferase</keyword>
<dbReference type="GO" id="GO:0008171">
    <property type="term" value="F:O-methyltransferase activity"/>
    <property type="evidence" value="ECO:0007669"/>
    <property type="project" value="InterPro"/>
</dbReference>
<dbReference type="CDD" id="cd02440">
    <property type="entry name" value="AdoMet_MTases"/>
    <property type="match status" value="1"/>
</dbReference>
<dbReference type="InterPro" id="IPR029063">
    <property type="entry name" value="SAM-dependent_MTases_sf"/>
</dbReference>
<dbReference type="OrthoDB" id="9799672at2"/>
<dbReference type="RefSeq" id="WP_099880134.1">
    <property type="nucleotide sequence ID" value="NZ_CP024608.1"/>
</dbReference>
<dbReference type="Proteomes" id="UP000229897">
    <property type="component" value="Chromosome"/>
</dbReference>
<dbReference type="Gene3D" id="3.40.50.150">
    <property type="entry name" value="Vaccinia Virus protein VP39"/>
    <property type="match status" value="1"/>
</dbReference>
<name>A0A2D2DRV1_9BURK</name>
<keyword evidence="3" id="KW-0949">S-adenosyl-L-methionine</keyword>
<dbReference type="KEGG" id="mass:CR152_26780"/>
<evidence type="ECO:0000256" key="1">
    <source>
        <dbReference type="ARBA" id="ARBA00022603"/>
    </source>
</evidence>
<dbReference type="SUPFAM" id="SSF53335">
    <property type="entry name" value="S-adenosyl-L-methionine-dependent methyltransferases"/>
    <property type="match status" value="1"/>
</dbReference>
<accession>A0A2D2DRV1</accession>
<dbReference type="EMBL" id="CP024608">
    <property type="protein sequence ID" value="ATQ77710.1"/>
    <property type="molecule type" value="Genomic_DNA"/>
</dbReference>
<keyword evidence="5" id="KW-1185">Reference proteome</keyword>
<dbReference type="GO" id="GO:0032259">
    <property type="term" value="P:methylation"/>
    <property type="evidence" value="ECO:0007669"/>
    <property type="project" value="UniProtKB-KW"/>
</dbReference>
<dbReference type="AlphaFoldDB" id="A0A2D2DRV1"/>
<dbReference type="InterPro" id="IPR002935">
    <property type="entry name" value="SAM_O-MeTrfase"/>
</dbReference>
<evidence type="ECO:0000313" key="4">
    <source>
        <dbReference type="EMBL" id="ATQ77710.1"/>
    </source>
</evidence>
<dbReference type="Pfam" id="PF01596">
    <property type="entry name" value="Methyltransf_3"/>
    <property type="match status" value="1"/>
</dbReference>
<organism evidence="4 5">
    <name type="scientific">Massilia violaceinigra</name>
    <dbReference type="NCBI Taxonomy" id="2045208"/>
    <lineage>
        <taxon>Bacteria</taxon>
        <taxon>Pseudomonadati</taxon>
        <taxon>Pseudomonadota</taxon>
        <taxon>Betaproteobacteria</taxon>
        <taxon>Burkholderiales</taxon>
        <taxon>Oxalobacteraceae</taxon>
        <taxon>Telluria group</taxon>
        <taxon>Massilia</taxon>
    </lineage>
</organism>
<proteinExistence type="predicted"/>
<dbReference type="PANTHER" id="PTHR43167">
    <property type="entry name" value="PUTATIVE (AFU_ORTHOLOGUE AFUA_6G01830)-RELATED"/>
    <property type="match status" value="1"/>
</dbReference>
<evidence type="ECO:0000256" key="3">
    <source>
        <dbReference type="ARBA" id="ARBA00022691"/>
    </source>
</evidence>
<evidence type="ECO:0000313" key="5">
    <source>
        <dbReference type="Proteomes" id="UP000229897"/>
    </source>
</evidence>
<evidence type="ECO:0000256" key="2">
    <source>
        <dbReference type="ARBA" id="ARBA00022679"/>
    </source>
</evidence>
<gene>
    <name evidence="4" type="ORF">CR152_26780</name>
</gene>
<dbReference type="PROSITE" id="PS51682">
    <property type="entry name" value="SAM_OMT_I"/>
    <property type="match status" value="1"/>
</dbReference>
<protein>
    <submittedName>
        <fullName evidence="4">Methyltransferase</fullName>
    </submittedName>
</protein>